<evidence type="ECO:0000259" key="4">
    <source>
        <dbReference type="PROSITE" id="PS51186"/>
    </source>
</evidence>
<gene>
    <name evidence="5" type="ORF">GL263_21240</name>
</gene>
<dbReference type="RefSeq" id="WP_182857337.1">
    <property type="nucleotide sequence ID" value="NZ_WMLF01000398.1"/>
</dbReference>
<comment type="caution">
    <text evidence="5">The sequence shown here is derived from an EMBL/GenBank/DDBJ whole genome shotgun (WGS) entry which is preliminary data.</text>
</comment>
<dbReference type="PANTHER" id="PTHR43792:SF8">
    <property type="entry name" value="[RIBOSOMAL PROTEIN US5]-ALANINE N-ACETYLTRANSFERASE"/>
    <property type="match status" value="1"/>
</dbReference>
<dbReference type="Proteomes" id="UP000766698">
    <property type="component" value="Unassembled WGS sequence"/>
</dbReference>
<protein>
    <submittedName>
        <fullName evidence="5">GNAT family N-acetyltransferase</fullName>
    </submittedName>
</protein>
<feature type="domain" description="N-acetyltransferase" evidence="4">
    <location>
        <begin position="2"/>
        <end position="164"/>
    </location>
</feature>
<keyword evidence="1" id="KW-0808">Transferase</keyword>
<dbReference type="InterPro" id="IPR016181">
    <property type="entry name" value="Acyl_CoA_acyltransferase"/>
</dbReference>
<reference evidence="6" key="1">
    <citation type="journal article" date="2020" name="Syst. Appl. Microbiol.">
        <title>Streptomyces alkaliterrae sp. nov., isolated from an alkaline soil, and emended descriptions of Streptomyces alkaliphilus, Streptomyces calidiresistens and Streptomyces durbertensis.</title>
        <authorList>
            <person name="Swiecimska M."/>
            <person name="Golinska P."/>
            <person name="Nouioui I."/>
            <person name="Wypij M."/>
            <person name="Rai M."/>
            <person name="Sangal V."/>
            <person name="Goodfellow M."/>
        </authorList>
    </citation>
    <scope>NUCLEOTIDE SEQUENCE [LARGE SCALE GENOMIC DNA]</scope>
    <source>
        <strain evidence="6">DSM 104538</strain>
    </source>
</reference>
<organism evidence="5 6">
    <name type="scientific">Streptomyces durbertensis</name>
    <dbReference type="NCBI Taxonomy" id="2448886"/>
    <lineage>
        <taxon>Bacteria</taxon>
        <taxon>Bacillati</taxon>
        <taxon>Actinomycetota</taxon>
        <taxon>Actinomycetes</taxon>
        <taxon>Kitasatosporales</taxon>
        <taxon>Streptomycetaceae</taxon>
        <taxon>Streptomyces</taxon>
    </lineage>
</organism>
<keyword evidence="6" id="KW-1185">Reference proteome</keyword>
<dbReference type="EMBL" id="WMLF01000398">
    <property type="protein sequence ID" value="MBB1246057.1"/>
    <property type="molecule type" value="Genomic_DNA"/>
</dbReference>
<dbReference type="PROSITE" id="PS51186">
    <property type="entry name" value="GNAT"/>
    <property type="match status" value="1"/>
</dbReference>
<dbReference type="InterPro" id="IPR000182">
    <property type="entry name" value="GNAT_dom"/>
</dbReference>
<dbReference type="PANTHER" id="PTHR43792">
    <property type="entry name" value="GNAT FAMILY, PUTATIVE (AFU_ORTHOLOGUE AFUA_3G00765)-RELATED-RELATED"/>
    <property type="match status" value="1"/>
</dbReference>
<proteinExistence type="inferred from homology"/>
<accession>A0ABR6EL78</accession>
<sequence>MPELERLRRDHAAALLTFERENREYFAATIPDRGDDYFAEFDARHEALLTEQDCGLHHFHVIVTGDGDILGRVNLVDVTSEGADRSAELGFRIARTAAGRGLATRAVRRVCELAAEEYGLTSLRAAATLDNVASRTVLERTGFTATGETTLMGQPALTYVRPLKPAAVER</sequence>
<dbReference type="InterPro" id="IPR051531">
    <property type="entry name" value="N-acetyltransferase"/>
</dbReference>
<evidence type="ECO:0000256" key="3">
    <source>
        <dbReference type="ARBA" id="ARBA00038502"/>
    </source>
</evidence>
<evidence type="ECO:0000256" key="1">
    <source>
        <dbReference type="ARBA" id="ARBA00022679"/>
    </source>
</evidence>
<evidence type="ECO:0000313" key="5">
    <source>
        <dbReference type="EMBL" id="MBB1246057.1"/>
    </source>
</evidence>
<evidence type="ECO:0000313" key="6">
    <source>
        <dbReference type="Proteomes" id="UP000766698"/>
    </source>
</evidence>
<dbReference type="Pfam" id="PF13302">
    <property type="entry name" value="Acetyltransf_3"/>
    <property type="match status" value="1"/>
</dbReference>
<comment type="similarity">
    <text evidence="3">Belongs to the acetyltransferase family. RimJ subfamily.</text>
</comment>
<name>A0ABR6EL78_9ACTN</name>
<dbReference type="Gene3D" id="3.40.630.30">
    <property type="match status" value="1"/>
</dbReference>
<evidence type="ECO:0000256" key="2">
    <source>
        <dbReference type="ARBA" id="ARBA00023315"/>
    </source>
</evidence>
<keyword evidence="2" id="KW-0012">Acyltransferase</keyword>
<dbReference type="SUPFAM" id="SSF55729">
    <property type="entry name" value="Acyl-CoA N-acyltransferases (Nat)"/>
    <property type="match status" value="1"/>
</dbReference>